<dbReference type="Proteomes" id="UP000507470">
    <property type="component" value="Unassembled WGS sequence"/>
</dbReference>
<reference evidence="2 3" key="1">
    <citation type="submission" date="2020-06" db="EMBL/GenBank/DDBJ databases">
        <authorList>
            <person name="Li R."/>
            <person name="Bekaert M."/>
        </authorList>
    </citation>
    <scope>NUCLEOTIDE SEQUENCE [LARGE SCALE GENOMIC DNA]</scope>
    <source>
        <strain evidence="3">wild</strain>
    </source>
</reference>
<dbReference type="EMBL" id="CACVKT020002575">
    <property type="protein sequence ID" value="CAC5378441.1"/>
    <property type="molecule type" value="Genomic_DNA"/>
</dbReference>
<dbReference type="GO" id="GO:0005811">
    <property type="term" value="C:lipid droplet"/>
    <property type="evidence" value="ECO:0007669"/>
    <property type="project" value="TreeGrafter"/>
</dbReference>
<keyword evidence="3" id="KW-1185">Reference proteome</keyword>
<evidence type="ECO:0000313" key="3">
    <source>
        <dbReference type="Proteomes" id="UP000507470"/>
    </source>
</evidence>
<name>A0A6J8B4R1_MYTCO</name>
<feature type="transmembrane region" description="Helical" evidence="1">
    <location>
        <begin position="178"/>
        <end position="201"/>
    </location>
</feature>
<gene>
    <name evidence="2" type="ORF">MCOR_14649</name>
</gene>
<dbReference type="OrthoDB" id="10268090at2759"/>
<keyword evidence="1" id="KW-1133">Transmembrane helix</keyword>
<dbReference type="Gene3D" id="3.40.50.720">
    <property type="entry name" value="NAD(P)-binding Rossmann-like Domain"/>
    <property type="match status" value="1"/>
</dbReference>
<dbReference type="GO" id="GO:0009247">
    <property type="term" value="P:glycolipid biosynthetic process"/>
    <property type="evidence" value="ECO:0007669"/>
    <property type="project" value="TreeGrafter"/>
</dbReference>
<evidence type="ECO:0000256" key="1">
    <source>
        <dbReference type="SAM" id="Phobius"/>
    </source>
</evidence>
<keyword evidence="1" id="KW-0472">Membrane</keyword>
<keyword evidence="1" id="KW-0812">Transmembrane</keyword>
<dbReference type="InterPro" id="IPR051276">
    <property type="entry name" value="Saccharopine_DH-like_oxidrdct"/>
</dbReference>
<accession>A0A6J8B4R1</accession>
<proteinExistence type="predicted"/>
<dbReference type="GO" id="GO:0005739">
    <property type="term" value="C:mitochondrion"/>
    <property type="evidence" value="ECO:0007669"/>
    <property type="project" value="TreeGrafter"/>
</dbReference>
<protein>
    <submittedName>
        <fullName evidence="2">Saccharopine dehydrogenase-like oxidoreductase</fullName>
    </submittedName>
</protein>
<dbReference type="AlphaFoldDB" id="A0A6J8B4R1"/>
<dbReference type="PANTHER" id="PTHR12286:SF5">
    <property type="entry name" value="SACCHAROPINE DEHYDROGENASE-LIKE OXIDOREDUCTASE"/>
    <property type="match status" value="1"/>
</dbReference>
<dbReference type="GO" id="GO:0005886">
    <property type="term" value="C:plasma membrane"/>
    <property type="evidence" value="ECO:0007669"/>
    <property type="project" value="TreeGrafter"/>
</dbReference>
<sequence length="332" mass="37164">MSFQYRFHGEKVVKACIEGGASHLDISGEPQFLERMQLMYNNKAKEAGVYVIGTCGFDSIPAEMGVVFAQKKFQGEINSIEAYLDFEAKEGTAINVTTLESAVYGFAHANELKSLRKSLYPEPLPKPKYRLNKRGAVHKNEIVNKYCVPFMGSDKSVVNRTQRYNYEHKKQRPIQFDPYVACSGILQLIGILLFGIIFAVLSKFSFGRNLLIKYPEIFTFGAFKKSGPTKKQIENTSFSMTLVSKGWSTKLEDPAEQHTDEPEVVSITKVFGPEPGYVTTPICMVQCGLVVLKEKSKMPKDGGVLTPGSAFADTSLIDRLQNHNIKFQEVKE</sequence>
<dbReference type="PANTHER" id="PTHR12286">
    <property type="entry name" value="SACCHAROPINE DEHYDROGENASE-LIKE OXIDOREDUCTASE"/>
    <property type="match status" value="1"/>
</dbReference>
<evidence type="ECO:0000313" key="2">
    <source>
        <dbReference type="EMBL" id="CAC5378441.1"/>
    </source>
</evidence>
<organism evidence="2 3">
    <name type="scientific">Mytilus coruscus</name>
    <name type="common">Sea mussel</name>
    <dbReference type="NCBI Taxonomy" id="42192"/>
    <lineage>
        <taxon>Eukaryota</taxon>
        <taxon>Metazoa</taxon>
        <taxon>Spiralia</taxon>
        <taxon>Lophotrochozoa</taxon>
        <taxon>Mollusca</taxon>
        <taxon>Bivalvia</taxon>
        <taxon>Autobranchia</taxon>
        <taxon>Pteriomorphia</taxon>
        <taxon>Mytilida</taxon>
        <taxon>Mytiloidea</taxon>
        <taxon>Mytilidae</taxon>
        <taxon>Mytilinae</taxon>
        <taxon>Mytilus</taxon>
    </lineage>
</organism>